<dbReference type="InterPro" id="IPR017926">
    <property type="entry name" value="GATASE"/>
</dbReference>
<dbReference type="Gene3D" id="3.40.50.880">
    <property type="match status" value="1"/>
</dbReference>
<dbReference type="GO" id="GO:0003922">
    <property type="term" value="F:GMP synthase (glutamine-hydrolyzing) activity"/>
    <property type="evidence" value="ECO:0007669"/>
    <property type="project" value="UniProtKB-EC"/>
</dbReference>
<keyword evidence="3" id="KW-1185">Reference proteome</keyword>
<dbReference type="EMBL" id="JACHGO010000001">
    <property type="protein sequence ID" value="MBB5141969.1"/>
    <property type="molecule type" value="Genomic_DNA"/>
</dbReference>
<feature type="domain" description="Glutamine amidotransferase" evidence="1">
    <location>
        <begin position="21"/>
        <end position="184"/>
    </location>
</feature>
<dbReference type="CDD" id="cd01741">
    <property type="entry name" value="GATase1_1"/>
    <property type="match status" value="1"/>
</dbReference>
<evidence type="ECO:0000313" key="2">
    <source>
        <dbReference type="EMBL" id="MBB5141969.1"/>
    </source>
</evidence>
<name>A0A7W8C067_9BACT</name>
<dbReference type="RefSeq" id="WP_183717098.1">
    <property type="nucleotide sequence ID" value="NZ_JACHGO010000001.1"/>
</dbReference>
<dbReference type="GO" id="GO:0005829">
    <property type="term" value="C:cytosol"/>
    <property type="evidence" value="ECO:0007669"/>
    <property type="project" value="TreeGrafter"/>
</dbReference>
<organism evidence="2 3">
    <name type="scientific">Desulfovibrio intestinalis</name>
    <dbReference type="NCBI Taxonomy" id="58621"/>
    <lineage>
        <taxon>Bacteria</taxon>
        <taxon>Pseudomonadati</taxon>
        <taxon>Thermodesulfobacteriota</taxon>
        <taxon>Desulfovibrionia</taxon>
        <taxon>Desulfovibrionales</taxon>
        <taxon>Desulfovibrionaceae</taxon>
        <taxon>Desulfovibrio</taxon>
    </lineage>
</organism>
<dbReference type="NCBIfam" id="NF005458">
    <property type="entry name" value="PRK07053.1"/>
    <property type="match status" value="1"/>
</dbReference>
<proteinExistence type="predicted"/>
<reference evidence="2 3" key="1">
    <citation type="submission" date="2020-08" db="EMBL/GenBank/DDBJ databases">
        <title>Genomic Encyclopedia of Type Strains, Phase IV (KMG-IV): sequencing the most valuable type-strain genomes for metagenomic binning, comparative biology and taxonomic classification.</title>
        <authorList>
            <person name="Goeker M."/>
        </authorList>
    </citation>
    <scope>NUCLEOTIDE SEQUENCE [LARGE SCALE GENOMIC DNA]</scope>
    <source>
        <strain evidence="2 3">DSM 11275</strain>
    </source>
</reference>
<dbReference type="EC" id="6.3.5.2" evidence="2"/>
<dbReference type="Pfam" id="PF00117">
    <property type="entry name" value="GATase"/>
    <property type="match status" value="1"/>
</dbReference>
<dbReference type="AlphaFoldDB" id="A0A7W8C067"/>
<dbReference type="PANTHER" id="PTHR42695">
    <property type="entry name" value="GLUTAMINE AMIDOTRANSFERASE YLR126C-RELATED"/>
    <property type="match status" value="1"/>
</dbReference>
<evidence type="ECO:0000313" key="3">
    <source>
        <dbReference type="Proteomes" id="UP000539075"/>
    </source>
</evidence>
<dbReference type="SUPFAM" id="SSF52317">
    <property type="entry name" value="Class I glutamine amidotransferase-like"/>
    <property type="match status" value="1"/>
</dbReference>
<comment type="caution">
    <text evidence="2">The sequence shown here is derived from an EMBL/GenBank/DDBJ whole genome shotgun (WGS) entry which is preliminary data.</text>
</comment>
<gene>
    <name evidence="2" type="ORF">HNQ38_000032</name>
</gene>
<dbReference type="Proteomes" id="UP000539075">
    <property type="component" value="Unassembled WGS sequence"/>
</dbReference>
<dbReference type="InterPro" id="IPR044992">
    <property type="entry name" value="ChyE-like"/>
</dbReference>
<dbReference type="PROSITE" id="PS51273">
    <property type="entry name" value="GATASE_TYPE_1"/>
    <property type="match status" value="1"/>
</dbReference>
<evidence type="ECO:0000259" key="1">
    <source>
        <dbReference type="Pfam" id="PF00117"/>
    </source>
</evidence>
<protein>
    <submittedName>
        <fullName evidence="2">GMP synthase (Glutamine-hydrolyzing)</fullName>
        <ecNumber evidence="2">6.3.5.2</ecNumber>
    </submittedName>
</protein>
<dbReference type="PANTHER" id="PTHR42695:SF5">
    <property type="entry name" value="GLUTAMINE AMIDOTRANSFERASE YLR126C-RELATED"/>
    <property type="match status" value="1"/>
</dbReference>
<dbReference type="InterPro" id="IPR029062">
    <property type="entry name" value="Class_I_gatase-like"/>
</dbReference>
<sequence>MKHCVAVRHVAFEHLGVFEQPLKEAGYDVTYVQAGVAPLTVDLWDNADLAVVLGGPIGVGEEDIYPFLLEERAMVAERLASGRPLLGICLGAQLMAAALGARVYAGSSKEIGWGRVDVSPAGLNGPLAELAGAPVLHWHGDTFDIPTGCELLASTRLTPHQAFSRGRGQLALQFHAEMDASLMETWLIGHCCELAVTKNDPRAIRADAVRLGDAARMAGQKFMRRWLAEELA</sequence>
<accession>A0A7W8C067</accession>
<keyword evidence="2" id="KW-0436">Ligase</keyword>